<evidence type="ECO:0000256" key="1">
    <source>
        <dbReference type="SAM" id="Phobius"/>
    </source>
</evidence>
<sequence>MEHSIYDYVKNFPGMKKLIDTKTAGDSSSYQAQCKSFNPDKLNASDANGEQFDNSCSKIYKYFTDVVTVSNPPKAALCKYINYWLYGALNEKGKPNYSTLLGELYQKITKLGACGTYKIEITPEIYKDLNLLYELYDDFNKFKDESLVSTKETCEHGKTCIQKYKDNAKNCHYNYKNGLCMNLINFKYEYDEHIAKMTGCKKDIENLETIKTDLEAIILLPFVTMTLISFILIFLYKFTSFGSWIRPKLGMKNKTNKLEKKMQELQNISEIEGRRYKLPYHTSYS</sequence>
<dbReference type="OrthoDB" id="383056at2759"/>
<proteinExistence type="predicted"/>
<evidence type="ECO:0000313" key="2">
    <source>
        <dbReference type="EMBL" id="VUZ99991.1"/>
    </source>
</evidence>
<dbReference type="VEuPathDB" id="PlasmoDB:PVX_105710"/>
<dbReference type="Proteomes" id="UP000220605">
    <property type="component" value="Unassembled WGS sequence"/>
</dbReference>
<organism evidence="2">
    <name type="scientific">Plasmodium vivax</name>
    <name type="common">malaria parasite P. vivax</name>
    <dbReference type="NCBI Taxonomy" id="5855"/>
    <lineage>
        <taxon>Eukaryota</taxon>
        <taxon>Sar</taxon>
        <taxon>Alveolata</taxon>
        <taxon>Apicomplexa</taxon>
        <taxon>Aconoidasida</taxon>
        <taxon>Haemosporida</taxon>
        <taxon>Plasmodiidae</taxon>
        <taxon>Plasmodium</taxon>
        <taxon>Plasmodium (Plasmodium)</taxon>
    </lineage>
</organism>
<reference evidence="2" key="1">
    <citation type="submission" date="2016-07" db="EMBL/GenBank/DDBJ databases">
        <authorList>
            <consortium name="Pathogen Informatics"/>
        </authorList>
    </citation>
    <scope>NUCLEOTIDE SEQUENCE</scope>
</reference>
<dbReference type="Pfam" id="PF05795">
    <property type="entry name" value="Plasmodium_Vir"/>
    <property type="match status" value="1"/>
</dbReference>
<dbReference type="InterPro" id="IPR008780">
    <property type="entry name" value="Plasmodium_Vir"/>
</dbReference>
<keyword evidence="1" id="KW-1133">Transmembrane helix</keyword>
<keyword evidence="1" id="KW-0812">Transmembrane</keyword>
<feature type="transmembrane region" description="Helical" evidence="1">
    <location>
        <begin position="216"/>
        <end position="236"/>
    </location>
</feature>
<keyword evidence="1" id="KW-0472">Membrane</keyword>
<dbReference type="VEuPathDB" id="PlasmoDB:PVW1_050044800"/>
<protein>
    <submittedName>
        <fullName evidence="2">VIR protein</fullName>
    </submittedName>
</protein>
<accession>A0A565A656</accession>
<name>A0A565A656_PLAVI</name>
<dbReference type="VEuPathDB" id="PlasmoDB:PVP01_0007040"/>
<gene>
    <name evidence="2" type="ORF">PVP01_0007040</name>
</gene>
<dbReference type="AlphaFoldDB" id="A0A565A656"/>
<dbReference type="EMBL" id="FLZR02000024">
    <property type="protein sequence ID" value="VUZ99991.1"/>
    <property type="molecule type" value="Genomic_DNA"/>
</dbReference>
<dbReference type="VEuPathDB" id="PlasmoDB:PVPAM_110067500"/>